<protein>
    <submittedName>
        <fullName evidence="1">Uncharacterized protein</fullName>
    </submittedName>
</protein>
<name>A0A3G4ZP71_9VIRU</name>
<evidence type="ECO:0000313" key="1">
    <source>
        <dbReference type="EMBL" id="AYV75393.1"/>
    </source>
</evidence>
<sequence>MEYVPKEEVTAIDVFNAIQMGVYNIKPFKLSINGSGEFNVNGQYIPMNRFSCVLSMSPEANDLRLYLEQNKHINVNIEQDFSCDDYIDDPICGGYPGGKAPGEAMI</sequence>
<reference evidence="1" key="1">
    <citation type="submission" date="2018-10" db="EMBL/GenBank/DDBJ databases">
        <title>Hidden diversity of soil giant viruses.</title>
        <authorList>
            <person name="Schulz F."/>
            <person name="Alteio L."/>
            <person name="Goudeau D."/>
            <person name="Ryan E.M."/>
            <person name="Malmstrom R.R."/>
            <person name="Blanchard J."/>
            <person name="Woyke T."/>
        </authorList>
    </citation>
    <scope>NUCLEOTIDE SEQUENCE</scope>
    <source>
        <strain evidence="1">TEV1</strain>
    </source>
</reference>
<dbReference type="EMBL" id="MK071979">
    <property type="protein sequence ID" value="AYV75393.1"/>
    <property type="molecule type" value="Genomic_DNA"/>
</dbReference>
<accession>A0A3G4ZP71</accession>
<gene>
    <name evidence="1" type="ORF">Terrestrivirus1_267</name>
</gene>
<organism evidence="1">
    <name type="scientific">Terrestrivirus sp</name>
    <dbReference type="NCBI Taxonomy" id="2487775"/>
    <lineage>
        <taxon>Viruses</taxon>
        <taxon>Varidnaviria</taxon>
        <taxon>Bamfordvirae</taxon>
        <taxon>Nucleocytoviricota</taxon>
        <taxon>Megaviricetes</taxon>
        <taxon>Imitervirales</taxon>
        <taxon>Mimiviridae</taxon>
        <taxon>Klosneuvirinae</taxon>
    </lineage>
</organism>
<proteinExistence type="predicted"/>